<organism evidence="6 7">
    <name type="scientific">Haloterrigena turkmenica (strain ATCC 51198 / DSM 5511 / JCM 9101 / NCIMB 13204 / VKM B-1734 / 4k)</name>
    <name type="common">Halococcus turkmenicus</name>
    <dbReference type="NCBI Taxonomy" id="543526"/>
    <lineage>
        <taxon>Archaea</taxon>
        <taxon>Methanobacteriati</taxon>
        <taxon>Methanobacteriota</taxon>
        <taxon>Stenosarchaea group</taxon>
        <taxon>Halobacteria</taxon>
        <taxon>Halobacteriales</taxon>
        <taxon>Natrialbaceae</taxon>
        <taxon>Haloterrigena</taxon>
    </lineage>
</organism>
<accession>D2RUR4</accession>
<dbReference type="RefSeq" id="WP_012941532.1">
    <property type="nucleotide sequence ID" value="NC_013743.1"/>
</dbReference>
<dbReference type="InterPro" id="IPR051313">
    <property type="entry name" value="Bact_iron-sidero_bind"/>
</dbReference>
<dbReference type="EMBL" id="CP001860">
    <property type="protein sequence ID" value="ADB59207.1"/>
    <property type="molecule type" value="Genomic_DNA"/>
</dbReference>
<name>D2RUR4_HALTV</name>
<keyword evidence="7" id="KW-1185">Reference proteome</keyword>
<gene>
    <name evidence="6" type="ordered locus">Htur_0306</name>
</gene>
<evidence type="ECO:0000256" key="2">
    <source>
        <dbReference type="ARBA" id="ARBA00022448"/>
    </source>
</evidence>
<dbReference type="PROSITE" id="PS51318">
    <property type="entry name" value="TAT"/>
    <property type="match status" value="1"/>
</dbReference>
<dbReference type="Gene3D" id="3.40.50.1980">
    <property type="entry name" value="Nitrogenase molybdenum iron protein domain"/>
    <property type="match status" value="2"/>
</dbReference>
<sequence length="377" mass="42252">MTDESLWTRRNVLRTSGAVAGTAALAGCITGEENGDGNGDGDGGDDVDGPYTVSMPPVGEVEFESVPQTWAAGTGDWADMGIALGLEPPKALYLTRRLHTGYYDDIPDVSVDPNAIDSLWDDELTREEFLTLAEEVDLFVMDPNFLKGRANWSDEDIEQVETTGTPFFGNTIFSRDYPWHQDYDYLSMYEAFEKLAEVFQEQERFSEFETLHDDFQSELESVVPTGDGPGAAVLYPQLEEDSFLPYLIDESTTFKHLRDLGVEDALATSDVEDFHSGRGSVDYETLLEIDPEYILLRTEQYLSEEEFQQDIVEPMQSHNVGQELTAVQNGDIYKTLPFYQGPIINLVATQRLAQQLYDVEDDLFDPQAVSDIVNGDF</sequence>
<keyword evidence="2" id="KW-0813">Transport</keyword>
<protein>
    <submittedName>
        <fullName evidence="6">ABC-type Fe3+-hydroxamate transport system periplasmic component-like protein</fullName>
    </submittedName>
</protein>
<dbReference type="STRING" id="543526.Htur_0306"/>
<dbReference type="InterPro" id="IPR006311">
    <property type="entry name" value="TAT_signal"/>
</dbReference>
<dbReference type="OrthoDB" id="304381at2157"/>
<dbReference type="GeneID" id="8740870"/>
<reference evidence="6 7" key="1">
    <citation type="journal article" date="2010" name="Stand. Genomic Sci.">
        <title>Complete genome sequence of Haloterrigena turkmenica type strain (4k).</title>
        <authorList>
            <person name="Saunders E."/>
            <person name="Tindall B.J."/>
            <person name="Fahnrich R."/>
            <person name="Lapidus A."/>
            <person name="Copeland A."/>
            <person name="Del Rio T.G."/>
            <person name="Lucas S."/>
            <person name="Chen F."/>
            <person name="Tice H."/>
            <person name="Cheng J.F."/>
            <person name="Han C."/>
            <person name="Detter J.C."/>
            <person name="Bruce D."/>
            <person name="Goodwin L."/>
            <person name="Chain P."/>
            <person name="Pitluck S."/>
            <person name="Pati A."/>
            <person name="Ivanova N."/>
            <person name="Mavromatis K."/>
            <person name="Chen A."/>
            <person name="Palaniappan K."/>
            <person name="Land M."/>
            <person name="Hauser L."/>
            <person name="Chang Y.J."/>
            <person name="Jeffries C.D."/>
            <person name="Brettin T."/>
            <person name="Rohde M."/>
            <person name="Goker M."/>
            <person name="Bristow J."/>
            <person name="Eisen J.A."/>
            <person name="Markowitz V."/>
            <person name="Hugenholtz P."/>
            <person name="Klenk H.P."/>
            <person name="Kyrpides N.C."/>
        </authorList>
    </citation>
    <scope>NUCLEOTIDE SEQUENCE [LARGE SCALE GENOMIC DNA]</scope>
    <source>
        <strain evidence="7">ATCC 51198 / DSM 5511 / JCM 9101 / NCIMB 13204 / VKM B-1734 / 4k</strain>
    </source>
</reference>
<dbReference type="PANTHER" id="PTHR30532">
    <property type="entry name" value="IRON III DICITRATE-BINDING PERIPLASMIC PROTEIN"/>
    <property type="match status" value="1"/>
</dbReference>
<evidence type="ECO:0000259" key="5">
    <source>
        <dbReference type="Pfam" id="PF01497"/>
    </source>
</evidence>
<feature type="domain" description="Fe/B12 periplasmic-binding" evidence="5">
    <location>
        <begin position="180"/>
        <end position="334"/>
    </location>
</feature>
<evidence type="ECO:0000256" key="1">
    <source>
        <dbReference type="ARBA" id="ARBA00004196"/>
    </source>
</evidence>
<proteinExistence type="predicted"/>
<evidence type="ECO:0000313" key="7">
    <source>
        <dbReference type="Proteomes" id="UP000001903"/>
    </source>
</evidence>
<dbReference type="Pfam" id="PF01497">
    <property type="entry name" value="Peripla_BP_2"/>
    <property type="match status" value="1"/>
</dbReference>
<dbReference type="eggNOG" id="arCOG06180">
    <property type="taxonomic scope" value="Archaea"/>
</dbReference>
<dbReference type="KEGG" id="htu:Htur_0306"/>
<keyword evidence="3" id="KW-0732">Signal</keyword>
<evidence type="ECO:0000256" key="4">
    <source>
        <dbReference type="SAM" id="MobiDB-lite"/>
    </source>
</evidence>
<dbReference type="PANTHER" id="PTHR30532:SF1">
    <property type="entry name" value="IRON(3+)-HYDROXAMATE-BINDING PROTEIN FHUD"/>
    <property type="match status" value="1"/>
</dbReference>
<dbReference type="InterPro" id="IPR002491">
    <property type="entry name" value="ABC_transptr_periplasmic_BD"/>
</dbReference>
<evidence type="ECO:0000256" key="3">
    <source>
        <dbReference type="ARBA" id="ARBA00022729"/>
    </source>
</evidence>
<evidence type="ECO:0000313" key="6">
    <source>
        <dbReference type="EMBL" id="ADB59207.1"/>
    </source>
</evidence>
<dbReference type="HOGENOM" id="CLU_751439_0_0_2"/>
<comment type="subcellular location">
    <subcellularLocation>
        <location evidence="1">Cell envelope</location>
    </subcellularLocation>
</comment>
<dbReference type="SUPFAM" id="SSF53807">
    <property type="entry name" value="Helical backbone' metal receptor"/>
    <property type="match status" value="1"/>
</dbReference>
<feature type="region of interest" description="Disordered" evidence="4">
    <location>
        <begin position="31"/>
        <end position="50"/>
    </location>
</feature>
<dbReference type="Proteomes" id="UP000001903">
    <property type="component" value="Chromosome"/>
</dbReference>
<dbReference type="AlphaFoldDB" id="D2RUR4"/>